<organism evidence="2 3">
    <name type="scientific">Glycomyces sambucus</name>
    <dbReference type="NCBI Taxonomy" id="380244"/>
    <lineage>
        <taxon>Bacteria</taxon>
        <taxon>Bacillati</taxon>
        <taxon>Actinomycetota</taxon>
        <taxon>Actinomycetes</taxon>
        <taxon>Glycomycetales</taxon>
        <taxon>Glycomycetaceae</taxon>
        <taxon>Glycomyces</taxon>
    </lineage>
</organism>
<dbReference type="STRING" id="380244.SAMN05216298_1630"/>
<dbReference type="InterPro" id="IPR038727">
    <property type="entry name" value="NadR/Ttd14_AAA_dom"/>
</dbReference>
<evidence type="ECO:0000313" key="3">
    <source>
        <dbReference type="Proteomes" id="UP000198662"/>
    </source>
</evidence>
<protein>
    <submittedName>
        <fullName evidence="2">Predicted ATPase</fullName>
    </submittedName>
</protein>
<evidence type="ECO:0000259" key="1">
    <source>
        <dbReference type="Pfam" id="PF13521"/>
    </source>
</evidence>
<accession>A0A1G9F7W3</accession>
<dbReference type="AlphaFoldDB" id="A0A1G9F7W3"/>
<dbReference type="EMBL" id="FNGF01000002">
    <property type="protein sequence ID" value="SDK84435.1"/>
    <property type="molecule type" value="Genomic_DNA"/>
</dbReference>
<dbReference type="OrthoDB" id="5638848at2"/>
<reference evidence="3" key="1">
    <citation type="submission" date="2016-10" db="EMBL/GenBank/DDBJ databases">
        <authorList>
            <person name="Varghese N."/>
            <person name="Submissions S."/>
        </authorList>
    </citation>
    <scope>NUCLEOTIDE SEQUENCE [LARGE SCALE GENOMIC DNA]</scope>
    <source>
        <strain evidence="3">CGMCC 4.3147</strain>
    </source>
</reference>
<dbReference type="Pfam" id="PF13521">
    <property type="entry name" value="AAA_28"/>
    <property type="match status" value="1"/>
</dbReference>
<dbReference type="SUPFAM" id="SSF52540">
    <property type="entry name" value="P-loop containing nucleoside triphosphate hydrolases"/>
    <property type="match status" value="1"/>
</dbReference>
<evidence type="ECO:0000313" key="2">
    <source>
        <dbReference type="EMBL" id="SDK84435.1"/>
    </source>
</evidence>
<dbReference type="Gene3D" id="3.40.50.300">
    <property type="entry name" value="P-loop containing nucleotide triphosphate hydrolases"/>
    <property type="match status" value="1"/>
</dbReference>
<feature type="domain" description="NadR/Ttd14 AAA" evidence="1">
    <location>
        <begin position="3"/>
        <end position="167"/>
    </location>
</feature>
<keyword evidence="3" id="KW-1185">Reference proteome</keyword>
<gene>
    <name evidence="2" type="ORF">SAMN05216298_1630</name>
</gene>
<dbReference type="Proteomes" id="UP000198662">
    <property type="component" value="Unassembled WGS sequence"/>
</dbReference>
<name>A0A1G9F7W3_9ACTN</name>
<dbReference type="RefSeq" id="WP_091045844.1">
    <property type="nucleotide sequence ID" value="NZ_FNGF01000002.1"/>
</dbReference>
<proteinExistence type="predicted"/>
<sequence>MRRHILTGAPGAGKTTIADRLARTGRTVVAEAATDLIRTAQAAGDPRPWTDPGFCEATAALQRDRRHDADRLPGPDQYFDRSPVCTLALARFLGHPVGPVLAAELDRAAADYAPTVLFVDLLDTLTPTAVRRISLPEARAFAQVHLDAYTEYGFQIARIPAGTEADRTALALRLTRP</sequence>
<dbReference type="InterPro" id="IPR027417">
    <property type="entry name" value="P-loop_NTPase"/>
</dbReference>